<dbReference type="InterPro" id="IPR036069">
    <property type="entry name" value="DUF34/NIF3_sf"/>
</dbReference>
<evidence type="ECO:0000313" key="4">
    <source>
        <dbReference type="Proteomes" id="UP000031967"/>
    </source>
</evidence>
<evidence type="ECO:0000313" key="3">
    <source>
        <dbReference type="EMBL" id="KIL40846.1"/>
    </source>
</evidence>
<dbReference type="Gene3D" id="3.40.1390.30">
    <property type="entry name" value="NIF3 (NGG1p interacting factor 3)-like"/>
    <property type="match status" value="1"/>
</dbReference>
<dbReference type="InterPro" id="IPR002678">
    <property type="entry name" value="DUF34/NIF3"/>
</dbReference>
<gene>
    <name evidence="3" type="ORF">SD70_10410</name>
</gene>
<accession>A0ABR5AIJ1</accession>
<evidence type="ECO:0000256" key="1">
    <source>
        <dbReference type="ARBA" id="ARBA00006964"/>
    </source>
</evidence>
<name>A0ABR5AIJ1_9BACL</name>
<dbReference type="Pfam" id="PF01784">
    <property type="entry name" value="DUF34_NIF3"/>
    <property type="match status" value="1"/>
</dbReference>
<dbReference type="SUPFAM" id="SSF102705">
    <property type="entry name" value="NIF3 (NGG1p interacting factor 3)-like"/>
    <property type="match status" value="1"/>
</dbReference>
<comment type="similarity">
    <text evidence="1">Belongs to the GTP cyclohydrolase I type 2/NIF3 family.</text>
</comment>
<proteinExistence type="inferred from homology"/>
<dbReference type="RefSeq" id="WP_041047514.1">
    <property type="nucleotide sequence ID" value="NZ_JXAK01000015.1"/>
</dbReference>
<reference evidence="3 4" key="1">
    <citation type="submission" date="2014-12" db="EMBL/GenBank/DDBJ databases">
        <title>Draft genome sequence of Paenibacillus kamchatkensis strain B-2647.</title>
        <authorList>
            <person name="Karlyshev A.V."/>
            <person name="Kudryashova E.B."/>
        </authorList>
    </citation>
    <scope>NUCLEOTIDE SEQUENCE [LARGE SCALE GENOMIC DNA]</scope>
    <source>
        <strain evidence="3 4">VKM B-2647</strain>
    </source>
</reference>
<evidence type="ECO:0000256" key="2">
    <source>
        <dbReference type="ARBA" id="ARBA00022112"/>
    </source>
</evidence>
<sequence length="264" mass="29007">MTMTIRQAIDTMMAQIPGASREGSVDTVKCGDASQPLTGIVTAFTVTHRVMREAASLGANLIITHEPTYYNHHDRTDGLAGDPVYETKRRTLEELGLTVWRFHDYWHAHRPDGILTGVARKLGWEPYLDLGRPAMAVVPATTLRSLALELKHKLALPFVRIAGDPEMACRQIGMLLGAVGAERQIDYLRRDDVDAVVCGETAEWQTCEYVRDACAGGRPRGLVVLGHCGSEDEGMRYLADWLRPLLPAVPIAHISSGDPLTLLA</sequence>
<protein>
    <recommendedName>
        <fullName evidence="2">GTP cyclohydrolase 1 type 2 homolog</fullName>
    </recommendedName>
</protein>
<dbReference type="EMBL" id="JXAK01000015">
    <property type="protein sequence ID" value="KIL40846.1"/>
    <property type="molecule type" value="Genomic_DNA"/>
</dbReference>
<dbReference type="Proteomes" id="UP000031967">
    <property type="component" value="Unassembled WGS sequence"/>
</dbReference>
<organism evidence="3 4">
    <name type="scientific">Gordoniibacillus kamchatkensis</name>
    <dbReference type="NCBI Taxonomy" id="1590651"/>
    <lineage>
        <taxon>Bacteria</taxon>
        <taxon>Bacillati</taxon>
        <taxon>Bacillota</taxon>
        <taxon>Bacilli</taxon>
        <taxon>Bacillales</taxon>
        <taxon>Paenibacillaceae</taxon>
        <taxon>Gordoniibacillus</taxon>
    </lineage>
</organism>
<comment type="caution">
    <text evidence="3">The sequence shown here is derived from an EMBL/GenBank/DDBJ whole genome shotgun (WGS) entry which is preliminary data.</text>
</comment>
<keyword evidence="4" id="KW-1185">Reference proteome</keyword>